<dbReference type="PRINTS" id="PR00773">
    <property type="entry name" value="GRPEPROTEIN"/>
</dbReference>
<comment type="function">
    <text evidence="3">Participates actively in the response to hyperosmotic and heat shock by preventing the aggregation of stress-denatured proteins, in association with DnaK and GrpE. It is the nucleotide exchange factor for DnaK and may function as a thermosensor. Unfolded proteins bind initially to DnaJ; upon interaction with the DnaJ-bound protein, DnaK hydrolyzes its bound ATP, resulting in the formation of a stable complex. GrpE releases ADP from DnaK; ATP binding to DnaK triggers the release of the substrate protein, thus completing the reaction cycle. Several rounds of ATP-dependent interactions between DnaJ, DnaK and GrpE are required for fully efficient folding.</text>
</comment>
<keyword evidence="3" id="KW-0963">Cytoplasm</keyword>
<evidence type="ECO:0000313" key="5">
    <source>
        <dbReference type="EMBL" id="PIS41194.1"/>
    </source>
</evidence>
<comment type="similarity">
    <text evidence="1 3 4">Belongs to the GrpE family.</text>
</comment>
<evidence type="ECO:0000256" key="2">
    <source>
        <dbReference type="ARBA" id="ARBA00023186"/>
    </source>
</evidence>
<dbReference type="InterPro" id="IPR000740">
    <property type="entry name" value="GrpE"/>
</dbReference>
<comment type="subcellular location">
    <subcellularLocation>
        <location evidence="3">Cytoplasm</location>
    </subcellularLocation>
</comment>
<accession>A0A2H0YRQ9</accession>
<keyword evidence="2 3" id="KW-0143">Chaperone</keyword>
<evidence type="ECO:0000313" key="6">
    <source>
        <dbReference type="Proteomes" id="UP000228711"/>
    </source>
</evidence>
<comment type="subunit">
    <text evidence="3">Homodimer.</text>
</comment>
<evidence type="ECO:0000256" key="1">
    <source>
        <dbReference type="ARBA" id="ARBA00009054"/>
    </source>
</evidence>
<keyword evidence="3" id="KW-0346">Stress response</keyword>
<dbReference type="Gene3D" id="3.90.20.20">
    <property type="match status" value="1"/>
</dbReference>
<dbReference type="InterPro" id="IPR013805">
    <property type="entry name" value="GrpE_CC"/>
</dbReference>
<dbReference type="PANTHER" id="PTHR21237:SF23">
    <property type="entry name" value="GRPE PROTEIN HOMOLOG, MITOCHONDRIAL"/>
    <property type="match status" value="1"/>
</dbReference>
<evidence type="ECO:0000256" key="4">
    <source>
        <dbReference type="RuleBase" id="RU004478"/>
    </source>
</evidence>
<dbReference type="InterPro" id="IPR009012">
    <property type="entry name" value="GrpE_head"/>
</dbReference>
<name>A0A2H0YRQ9_9BACT</name>
<dbReference type="Proteomes" id="UP000228711">
    <property type="component" value="Unassembled WGS sequence"/>
</dbReference>
<dbReference type="EMBL" id="PEXV01000141">
    <property type="protein sequence ID" value="PIS41194.1"/>
    <property type="molecule type" value="Genomic_DNA"/>
</dbReference>
<organism evidence="5 6">
    <name type="scientific">Candidatus Kerfeldbacteria bacterium CG08_land_8_20_14_0_20_42_7</name>
    <dbReference type="NCBI Taxonomy" id="2014245"/>
    <lineage>
        <taxon>Bacteria</taxon>
        <taxon>Candidatus Kerfeldiibacteriota</taxon>
    </lineage>
</organism>
<evidence type="ECO:0000256" key="3">
    <source>
        <dbReference type="HAMAP-Rule" id="MF_01151"/>
    </source>
</evidence>
<dbReference type="SUPFAM" id="SSF58014">
    <property type="entry name" value="Coiled-coil domain of nucleotide exchange factor GrpE"/>
    <property type="match status" value="1"/>
</dbReference>
<proteinExistence type="inferred from homology"/>
<dbReference type="GO" id="GO:0005737">
    <property type="term" value="C:cytoplasm"/>
    <property type="evidence" value="ECO:0007669"/>
    <property type="project" value="UniProtKB-SubCell"/>
</dbReference>
<dbReference type="HAMAP" id="MF_01151">
    <property type="entry name" value="GrpE"/>
    <property type="match status" value="1"/>
</dbReference>
<gene>
    <name evidence="3 5" type="primary">grpE</name>
    <name evidence="5" type="ORF">COT25_04410</name>
</gene>
<sequence length="161" mass="18665">MSDESKPVDSHKDVKPDKWQERAEEYLNGWKRAKADYINLKKETDKKLMESAQYANAALIIQMLPVNDHFKLAMEHIPEAEKEKDWVKGIIHIRKEFQDLLRQFGIEEIPTIGKNFDPELHEAVTKEKADGVTTDQIIKEVQPGYKLFNKVLQHAKVVVAE</sequence>
<dbReference type="Pfam" id="PF01025">
    <property type="entry name" value="GrpE"/>
    <property type="match status" value="1"/>
</dbReference>
<comment type="caution">
    <text evidence="5">The sequence shown here is derived from an EMBL/GenBank/DDBJ whole genome shotgun (WGS) entry which is preliminary data.</text>
</comment>
<dbReference type="GO" id="GO:0000774">
    <property type="term" value="F:adenyl-nucleotide exchange factor activity"/>
    <property type="evidence" value="ECO:0007669"/>
    <property type="project" value="InterPro"/>
</dbReference>
<dbReference type="GO" id="GO:0051082">
    <property type="term" value="F:unfolded protein binding"/>
    <property type="evidence" value="ECO:0007669"/>
    <property type="project" value="TreeGrafter"/>
</dbReference>
<dbReference type="GO" id="GO:0042803">
    <property type="term" value="F:protein homodimerization activity"/>
    <property type="evidence" value="ECO:0007669"/>
    <property type="project" value="InterPro"/>
</dbReference>
<dbReference type="GO" id="GO:0051087">
    <property type="term" value="F:protein-folding chaperone binding"/>
    <property type="evidence" value="ECO:0007669"/>
    <property type="project" value="InterPro"/>
</dbReference>
<dbReference type="AlphaFoldDB" id="A0A2H0YRQ9"/>
<dbReference type="GO" id="GO:0006457">
    <property type="term" value="P:protein folding"/>
    <property type="evidence" value="ECO:0007669"/>
    <property type="project" value="InterPro"/>
</dbReference>
<protein>
    <recommendedName>
        <fullName evidence="3">Protein GrpE</fullName>
    </recommendedName>
    <alternativeName>
        <fullName evidence="3">HSP-70 cofactor</fullName>
    </alternativeName>
</protein>
<dbReference type="SUPFAM" id="SSF51064">
    <property type="entry name" value="Head domain of nucleotide exchange factor GrpE"/>
    <property type="match status" value="1"/>
</dbReference>
<dbReference type="PANTHER" id="PTHR21237">
    <property type="entry name" value="GRPE PROTEIN"/>
    <property type="match status" value="1"/>
</dbReference>
<reference evidence="6" key="1">
    <citation type="submission" date="2017-09" db="EMBL/GenBank/DDBJ databases">
        <title>Depth-based differentiation of microbial function through sediment-hosted aquifers and enrichment of novel symbionts in the deep terrestrial subsurface.</title>
        <authorList>
            <person name="Probst A.J."/>
            <person name="Ladd B."/>
            <person name="Jarett J.K."/>
            <person name="Geller-Mcgrath D.E."/>
            <person name="Sieber C.M.K."/>
            <person name="Emerson J.B."/>
            <person name="Anantharaman K."/>
            <person name="Thomas B.C."/>
            <person name="Malmstrom R."/>
            <person name="Stieglmeier M."/>
            <person name="Klingl A."/>
            <person name="Woyke T."/>
            <person name="Ryan C.M."/>
            <person name="Banfield J.F."/>
        </authorList>
    </citation>
    <scope>NUCLEOTIDE SEQUENCE [LARGE SCALE GENOMIC DNA]</scope>
</reference>
<dbReference type="CDD" id="cd00446">
    <property type="entry name" value="GrpE"/>
    <property type="match status" value="1"/>
</dbReference>
<dbReference type="Gene3D" id="2.30.22.10">
    <property type="entry name" value="Head domain of nucleotide exchange factor GrpE"/>
    <property type="match status" value="1"/>
</dbReference>